<sequence>MDREEDLQDYLPKLMPVCWLRDLIHVVPKVGAGDRSSKYCIKNLPTDTFTELLHRQQRTYPNLCWMSVLSKPHTSVALYNNWRITGIIWDCFKAILSRTHAMLVTLLLSSIDSGHDCGTFVMAFMDLLSLKADGLELDQACVAHSRDKCLFSFLQGRNNSCHIREVTALLWVQYTSSTSPKTQGTG</sequence>
<evidence type="ECO:0008006" key="3">
    <source>
        <dbReference type="Google" id="ProtNLM"/>
    </source>
</evidence>
<gene>
    <name evidence="1" type="ORF">Cgig2_032847</name>
</gene>
<dbReference type="Proteomes" id="UP001153076">
    <property type="component" value="Unassembled WGS sequence"/>
</dbReference>
<accession>A0A9Q1JNV0</accession>
<dbReference type="OrthoDB" id="1024009at2759"/>
<organism evidence="1 2">
    <name type="scientific">Carnegiea gigantea</name>
    <dbReference type="NCBI Taxonomy" id="171969"/>
    <lineage>
        <taxon>Eukaryota</taxon>
        <taxon>Viridiplantae</taxon>
        <taxon>Streptophyta</taxon>
        <taxon>Embryophyta</taxon>
        <taxon>Tracheophyta</taxon>
        <taxon>Spermatophyta</taxon>
        <taxon>Magnoliopsida</taxon>
        <taxon>eudicotyledons</taxon>
        <taxon>Gunneridae</taxon>
        <taxon>Pentapetalae</taxon>
        <taxon>Caryophyllales</taxon>
        <taxon>Cactineae</taxon>
        <taxon>Cactaceae</taxon>
        <taxon>Cactoideae</taxon>
        <taxon>Echinocereeae</taxon>
        <taxon>Carnegiea</taxon>
    </lineage>
</organism>
<comment type="caution">
    <text evidence="1">The sequence shown here is derived from an EMBL/GenBank/DDBJ whole genome shotgun (WGS) entry which is preliminary data.</text>
</comment>
<name>A0A9Q1JNV0_9CARY</name>
<reference evidence="1" key="1">
    <citation type="submission" date="2022-04" db="EMBL/GenBank/DDBJ databases">
        <title>Carnegiea gigantea Genome sequencing and assembly v2.</title>
        <authorList>
            <person name="Copetti D."/>
            <person name="Sanderson M.J."/>
            <person name="Burquez A."/>
            <person name="Wojciechowski M.F."/>
        </authorList>
    </citation>
    <scope>NUCLEOTIDE SEQUENCE</scope>
    <source>
        <strain evidence="1">SGP5-SGP5p</strain>
        <tissue evidence="1">Aerial part</tissue>
    </source>
</reference>
<evidence type="ECO:0000313" key="1">
    <source>
        <dbReference type="EMBL" id="KAJ8427788.1"/>
    </source>
</evidence>
<proteinExistence type="predicted"/>
<evidence type="ECO:0000313" key="2">
    <source>
        <dbReference type="Proteomes" id="UP001153076"/>
    </source>
</evidence>
<protein>
    <recommendedName>
        <fullName evidence="3">Ubiquitin-like protease family profile domain-containing protein</fullName>
    </recommendedName>
</protein>
<dbReference type="EMBL" id="JAKOGI010001093">
    <property type="protein sequence ID" value="KAJ8427788.1"/>
    <property type="molecule type" value="Genomic_DNA"/>
</dbReference>
<dbReference type="AlphaFoldDB" id="A0A9Q1JNV0"/>
<keyword evidence="2" id="KW-1185">Reference proteome</keyword>